<name>A0A8J5UZ71_9HYME</name>
<feature type="compositionally biased region" description="Acidic residues" evidence="1">
    <location>
        <begin position="20"/>
        <end position="34"/>
    </location>
</feature>
<proteinExistence type="predicted"/>
<feature type="region of interest" description="Disordered" evidence="1">
    <location>
        <begin position="72"/>
        <end position="99"/>
    </location>
</feature>
<reference evidence="2" key="2">
    <citation type="submission" date="2021-04" db="EMBL/GenBank/DDBJ databases">
        <title>Genome-wide patterns of bracovirus chromosomal integration into multiple host tissues during parasitism.</title>
        <authorList>
            <person name="Chebbi M.A.C."/>
        </authorList>
    </citation>
    <scope>NUCLEOTIDE SEQUENCE</scope>
    <source>
        <tissue evidence="2">Whole body</tissue>
    </source>
</reference>
<feature type="compositionally biased region" description="Basic and acidic residues" evidence="1">
    <location>
        <begin position="209"/>
        <end position="219"/>
    </location>
</feature>
<feature type="compositionally biased region" description="Basic residues" evidence="1">
    <location>
        <begin position="195"/>
        <end position="208"/>
    </location>
</feature>
<protein>
    <submittedName>
        <fullName evidence="2">Uncharacterized protein</fullName>
    </submittedName>
</protein>
<dbReference type="Proteomes" id="UP000729913">
    <property type="component" value="Unassembled WGS sequence"/>
</dbReference>
<sequence>KPSTNNQITSTENSSREGNENLDIDVEDQVAFEDSDMHNTESGSNDNVDIDRNGTSQIIFDETLPVIEDGDLFEPRNSSSPLNLPISHTSPSNVDQSNDHYEEINNSESLSNEKDVEKCFEKLWPESNSSSAVDNNQIVTVNVTLFGSTLDAEELFKAKDVTTMRMYANHVIRAMWPLEKRKKLVLSERAGRQKEKAKKLRSQKAKLRRQQEKEKKRGGDGNNVNNNKGKRQRERRQQENNKPQN</sequence>
<comment type="caution">
    <text evidence="2">The sequence shown here is derived from an EMBL/GenBank/DDBJ whole genome shotgun (WGS) entry which is preliminary data.</text>
</comment>
<feature type="region of interest" description="Disordered" evidence="1">
    <location>
        <begin position="187"/>
        <end position="245"/>
    </location>
</feature>
<dbReference type="OrthoDB" id="10432610at2759"/>
<feature type="compositionally biased region" description="Polar residues" evidence="1">
    <location>
        <begin position="40"/>
        <end position="52"/>
    </location>
</feature>
<dbReference type="AlphaFoldDB" id="A0A8J5UZ71"/>
<evidence type="ECO:0000313" key="3">
    <source>
        <dbReference type="Proteomes" id="UP000729913"/>
    </source>
</evidence>
<feature type="compositionally biased region" description="Polar residues" evidence="1">
    <location>
        <begin position="1"/>
        <end position="13"/>
    </location>
</feature>
<reference evidence="2" key="1">
    <citation type="submission" date="2020-03" db="EMBL/GenBank/DDBJ databases">
        <authorList>
            <person name="Chebbi M.A."/>
            <person name="Drezen J.M."/>
        </authorList>
    </citation>
    <scope>NUCLEOTIDE SEQUENCE</scope>
    <source>
        <tissue evidence="2">Whole body</tissue>
    </source>
</reference>
<keyword evidence="3" id="KW-1185">Reference proteome</keyword>
<accession>A0A8J5UZ71</accession>
<dbReference type="EMBL" id="JAAOIC020000043">
    <property type="protein sequence ID" value="KAG8038596.1"/>
    <property type="molecule type" value="Genomic_DNA"/>
</dbReference>
<evidence type="ECO:0000256" key="1">
    <source>
        <dbReference type="SAM" id="MobiDB-lite"/>
    </source>
</evidence>
<feature type="compositionally biased region" description="Polar residues" evidence="1">
    <location>
        <begin position="76"/>
        <end position="96"/>
    </location>
</feature>
<evidence type="ECO:0000313" key="2">
    <source>
        <dbReference type="EMBL" id="KAG8038596.1"/>
    </source>
</evidence>
<organism evidence="2 3">
    <name type="scientific">Cotesia typhae</name>
    <dbReference type="NCBI Taxonomy" id="2053667"/>
    <lineage>
        <taxon>Eukaryota</taxon>
        <taxon>Metazoa</taxon>
        <taxon>Ecdysozoa</taxon>
        <taxon>Arthropoda</taxon>
        <taxon>Hexapoda</taxon>
        <taxon>Insecta</taxon>
        <taxon>Pterygota</taxon>
        <taxon>Neoptera</taxon>
        <taxon>Endopterygota</taxon>
        <taxon>Hymenoptera</taxon>
        <taxon>Apocrita</taxon>
        <taxon>Ichneumonoidea</taxon>
        <taxon>Braconidae</taxon>
        <taxon>Microgastrinae</taxon>
        <taxon>Cotesia</taxon>
    </lineage>
</organism>
<gene>
    <name evidence="2" type="ORF">G9C98_006292</name>
</gene>
<feature type="non-terminal residue" evidence="2">
    <location>
        <position position="1"/>
    </location>
</feature>
<feature type="region of interest" description="Disordered" evidence="1">
    <location>
        <begin position="1"/>
        <end position="52"/>
    </location>
</feature>